<dbReference type="SMART" id="SM00283">
    <property type="entry name" value="MA"/>
    <property type="match status" value="1"/>
</dbReference>
<keyword evidence="12" id="KW-1185">Reference proteome</keyword>
<evidence type="ECO:0000259" key="9">
    <source>
        <dbReference type="PROSITE" id="PS50192"/>
    </source>
</evidence>
<keyword evidence="2" id="KW-1003">Cell membrane</keyword>
<evidence type="ECO:0000256" key="7">
    <source>
        <dbReference type="SAM" id="Phobius"/>
    </source>
</evidence>
<dbReference type="SMART" id="SM00304">
    <property type="entry name" value="HAMP"/>
    <property type="match status" value="1"/>
</dbReference>
<dbReference type="SUPFAM" id="SSF58104">
    <property type="entry name" value="Methyl-accepting chemotaxis protein (MCP) signaling domain"/>
    <property type="match status" value="1"/>
</dbReference>
<dbReference type="PROSITE" id="PS50111">
    <property type="entry name" value="CHEMOTAXIS_TRANSDUC_2"/>
    <property type="match status" value="1"/>
</dbReference>
<keyword evidence="2" id="KW-0997">Cell inner membrane</keyword>
<evidence type="ECO:0000256" key="2">
    <source>
        <dbReference type="ARBA" id="ARBA00022519"/>
    </source>
</evidence>
<dbReference type="InterPro" id="IPR004090">
    <property type="entry name" value="Chemotax_Me-accpt_rcpt"/>
</dbReference>
<dbReference type="InterPro" id="IPR004089">
    <property type="entry name" value="MCPsignal_dom"/>
</dbReference>
<reference evidence="11 12" key="1">
    <citation type="submission" date="2020-05" db="EMBL/GenBank/DDBJ databases">
        <title>Azospirillum oleiclasticum sp. nov, a nitrogen-fixing and heavy crude oil-emulsifying bacterium isolated from the crude oil of Yumen Oilfield.</title>
        <authorList>
            <person name="Wu D."/>
            <person name="Cai M."/>
            <person name="Zhang X."/>
        </authorList>
    </citation>
    <scope>NUCLEOTIDE SEQUENCE [LARGE SCALE GENOMIC DNA]</scope>
    <source>
        <strain evidence="11 12">ROY-1-1-2</strain>
    </source>
</reference>
<sequence length="550" mass="57830">MLSVDRVVEALNTRNTLYNGKQMPLGTRARQALSGLMSTLMDSGELATAARVGVAQEKLLLARLSGARFLDTAAPADAEAMRSELAAFTEAMKELRNSILSQRHTRVFDEVEATMAEYGRAFEEVVKAVITADDLVNKVMLAKARELSSLIESTLESQDEAAENYRDVLFGVLEQVTNTTIILAVAAMLFGALVAFVITRGIVGPVTAMTGAMGRLAGGDLSADIPALGQRDEIGRMAEAVAVFKDAAIENCRLVAEQERLKEEAEREKRRVMNELANNFEAGMKTVVQTVSATAAQLQSNAQSMSAIAEETSRQSTAVAASTEQASANVQTVASASEELAASISEISRQVSDAATISKSAMSEAEQTNARIEALASAAQRIGDVVGLIQSIASQTNLLALNATIEAARAGEAGKGFAVVASEVKQLANQTGRATEDIAVQVAEIQQQTNGAVDAIRGIGRTIGRLSEISNNIASAVEEQAAATKEIGRNVQQAAQGTQEVSNSIVGVSKAAEEAGTASSQVLTAADQMAGEAGRLKHEVETFVARVRAA</sequence>
<evidence type="ECO:0000256" key="3">
    <source>
        <dbReference type="ARBA" id="ARBA00023224"/>
    </source>
</evidence>
<feature type="domain" description="T-SNARE coiled-coil homology" evidence="9">
    <location>
        <begin position="446"/>
        <end position="508"/>
    </location>
</feature>
<dbReference type="PANTHER" id="PTHR32089:SF112">
    <property type="entry name" value="LYSOZYME-LIKE PROTEIN-RELATED"/>
    <property type="match status" value="1"/>
</dbReference>
<feature type="transmembrane region" description="Helical" evidence="7">
    <location>
        <begin position="181"/>
        <end position="203"/>
    </location>
</feature>
<dbReference type="Proteomes" id="UP000584642">
    <property type="component" value="Unassembled WGS sequence"/>
</dbReference>
<evidence type="ECO:0000256" key="6">
    <source>
        <dbReference type="SAM" id="Coils"/>
    </source>
</evidence>
<name>A0ABX2TCI2_9PROT</name>
<dbReference type="Pfam" id="PF00672">
    <property type="entry name" value="HAMP"/>
    <property type="match status" value="1"/>
</dbReference>
<evidence type="ECO:0000313" key="11">
    <source>
        <dbReference type="EMBL" id="NYZ20734.1"/>
    </source>
</evidence>
<keyword evidence="6" id="KW-0175">Coiled coil</keyword>
<dbReference type="PROSITE" id="PS50192">
    <property type="entry name" value="T_SNARE"/>
    <property type="match status" value="1"/>
</dbReference>
<protein>
    <submittedName>
        <fullName evidence="11">HAMP domain-containing protein</fullName>
    </submittedName>
</protein>
<dbReference type="PRINTS" id="PR00260">
    <property type="entry name" value="CHEMTRNSDUCR"/>
</dbReference>
<dbReference type="PROSITE" id="PS50885">
    <property type="entry name" value="HAMP"/>
    <property type="match status" value="1"/>
</dbReference>
<dbReference type="PANTHER" id="PTHR32089">
    <property type="entry name" value="METHYL-ACCEPTING CHEMOTAXIS PROTEIN MCPB"/>
    <property type="match status" value="1"/>
</dbReference>
<keyword evidence="3 5" id="KW-0807">Transducer</keyword>
<dbReference type="InterPro" id="IPR003660">
    <property type="entry name" value="HAMP_dom"/>
</dbReference>
<dbReference type="CDD" id="cd06225">
    <property type="entry name" value="HAMP"/>
    <property type="match status" value="1"/>
</dbReference>
<feature type="domain" description="Methyl-accepting transducer" evidence="8">
    <location>
        <begin position="294"/>
        <end position="530"/>
    </location>
</feature>
<dbReference type="EMBL" id="JABFDB010000008">
    <property type="protein sequence ID" value="NYZ20734.1"/>
    <property type="molecule type" value="Genomic_DNA"/>
</dbReference>
<comment type="subcellular location">
    <subcellularLocation>
        <location evidence="1">Cell inner membrane</location>
        <topology evidence="1">Multi-pass membrane protein</topology>
    </subcellularLocation>
</comment>
<dbReference type="InterPro" id="IPR000727">
    <property type="entry name" value="T_SNARE_dom"/>
</dbReference>
<feature type="domain" description="HAMP" evidence="10">
    <location>
        <begin position="200"/>
        <end position="253"/>
    </location>
</feature>
<dbReference type="Pfam" id="PF00015">
    <property type="entry name" value="MCPsignal"/>
    <property type="match status" value="1"/>
</dbReference>
<comment type="similarity">
    <text evidence="4">Belongs to the methyl-accepting chemotaxis (MCP) protein family.</text>
</comment>
<dbReference type="Gene3D" id="1.10.8.500">
    <property type="entry name" value="HAMP domain in histidine kinase"/>
    <property type="match status" value="1"/>
</dbReference>
<comment type="caution">
    <text evidence="11">The sequence shown here is derived from an EMBL/GenBank/DDBJ whole genome shotgun (WGS) entry which is preliminary data.</text>
</comment>
<dbReference type="Gene3D" id="1.20.1440.210">
    <property type="match status" value="1"/>
</dbReference>
<dbReference type="Gene3D" id="1.10.287.950">
    <property type="entry name" value="Methyl-accepting chemotaxis protein"/>
    <property type="match status" value="1"/>
</dbReference>
<evidence type="ECO:0000259" key="10">
    <source>
        <dbReference type="PROSITE" id="PS50885"/>
    </source>
</evidence>
<evidence type="ECO:0000259" key="8">
    <source>
        <dbReference type="PROSITE" id="PS50111"/>
    </source>
</evidence>
<proteinExistence type="inferred from homology"/>
<keyword evidence="7" id="KW-1133">Transmembrane helix</keyword>
<evidence type="ECO:0000256" key="1">
    <source>
        <dbReference type="ARBA" id="ARBA00004429"/>
    </source>
</evidence>
<organism evidence="11 12">
    <name type="scientific">Azospirillum oleiclasticum</name>
    <dbReference type="NCBI Taxonomy" id="2735135"/>
    <lineage>
        <taxon>Bacteria</taxon>
        <taxon>Pseudomonadati</taxon>
        <taxon>Pseudomonadota</taxon>
        <taxon>Alphaproteobacteria</taxon>
        <taxon>Rhodospirillales</taxon>
        <taxon>Azospirillaceae</taxon>
        <taxon>Azospirillum</taxon>
    </lineage>
</organism>
<feature type="coiled-coil region" evidence="6">
    <location>
        <begin position="255"/>
        <end position="282"/>
    </location>
</feature>
<evidence type="ECO:0000256" key="5">
    <source>
        <dbReference type="PROSITE-ProRule" id="PRU00284"/>
    </source>
</evidence>
<keyword evidence="7" id="KW-0472">Membrane</keyword>
<gene>
    <name evidence="11" type="ORF">HND93_13530</name>
</gene>
<keyword evidence="7" id="KW-0812">Transmembrane</keyword>
<evidence type="ECO:0000313" key="12">
    <source>
        <dbReference type="Proteomes" id="UP000584642"/>
    </source>
</evidence>
<accession>A0ABX2TCI2</accession>
<evidence type="ECO:0000256" key="4">
    <source>
        <dbReference type="ARBA" id="ARBA00029447"/>
    </source>
</evidence>